<protein>
    <submittedName>
        <fullName evidence="2">Uncharacterized protein</fullName>
    </submittedName>
</protein>
<proteinExistence type="predicted"/>
<evidence type="ECO:0000256" key="1">
    <source>
        <dbReference type="SAM" id="Coils"/>
    </source>
</evidence>
<reference evidence="2" key="1">
    <citation type="submission" date="2016-02" db="EMBL/GenBank/DDBJ databases">
        <title>WGS assembly of Manihot esculenta.</title>
        <authorList>
            <person name="Bredeson J.V."/>
            <person name="Prochnik S.E."/>
            <person name="Lyons J.B."/>
            <person name="Schmutz J."/>
            <person name="Grimwood J."/>
            <person name="Vrebalov J."/>
            <person name="Bart R.S."/>
            <person name="Amuge T."/>
            <person name="Ferguson M.E."/>
            <person name="Green R."/>
            <person name="Putnam N."/>
            <person name="Stites J."/>
            <person name="Rounsley S."/>
            <person name="Rokhsar D.S."/>
        </authorList>
    </citation>
    <scope>NUCLEOTIDE SEQUENCE [LARGE SCALE GENOMIC DNA]</scope>
    <source>
        <tissue evidence="2">Leaf</tissue>
    </source>
</reference>
<sequence length="83" mass="9172">MTQSVRGCWIKAGLSKACCRESQNSVVFFNTSCRLEALEKGKSSLETQLQTVISQLQTLELELLSNAEGLYLESRCLADILSV</sequence>
<gene>
    <name evidence="2" type="ORF">MANES_10G107800</name>
</gene>
<organism evidence="2">
    <name type="scientific">Manihot esculenta</name>
    <name type="common">Cassava</name>
    <name type="synonym">Jatropha manihot</name>
    <dbReference type="NCBI Taxonomy" id="3983"/>
    <lineage>
        <taxon>Eukaryota</taxon>
        <taxon>Viridiplantae</taxon>
        <taxon>Streptophyta</taxon>
        <taxon>Embryophyta</taxon>
        <taxon>Tracheophyta</taxon>
        <taxon>Spermatophyta</taxon>
        <taxon>Magnoliopsida</taxon>
        <taxon>eudicotyledons</taxon>
        <taxon>Gunneridae</taxon>
        <taxon>Pentapetalae</taxon>
        <taxon>rosids</taxon>
        <taxon>fabids</taxon>
        <taxon>Malpighiales</taxon>
        <taxon>Euphorbiaceae</taxon>
        <taxon>Crotonoideae</taxon>
        <taxon>Manihoteae</taxon>
        <taxon>Manihot</taxon>
    </lineage>
</organism>
<evidence type="ECO:0000313" key="2">
    <source>
        <dbReference type="EMBL" id="OAY39598.1"/>
    </source>
</evidence>
<keyword evidence="1" id="KW-0175">Coiled coil</keyword>
<feature type="coiled-coil region" evidence="1">
    <location>
        <begin position="35"/>
        <end position="62"/>
    </location>
</feature>
<accession>A0A2C9V592</accession>
<dbReference type="AlphaFoldDB" id="A0A2C9V592"/>
<dbReference type="EMBL" id="CM004396">
    <property type="protein sequence ID" value="OAY39598.1"/>
    <property type="molecule type" value="Genomic_DNA"/>
</dbReference>
<name>A0A2C9V592_MANES</name>